<feature type="region of interest" description="Disordered" evidence="1">
    <location>
        <begin position="56"/>
        <end position="75"/>
    </location>
</feature>
<sequence>MIAFTMDVFTMDVMKKEPGQPITFDLETESTEEQTTEHAEIAEYSGASVILPDPAKINDSLRRSPRTRRASTEQTTEHIEIAEYSEASIILPCPAQINDSIRRMSTLLQIYSGRFLISLVQDHSSYH</sequence>
<gene>
    <name evidence="2" type="ORF">Nepgr_001577</name>
</gene>
<evidence type="ECO:0000313" key="2">
    <source>
        <dbReference type="EMBL" id="GMG99737.1"/>
    </source>
</evidence>
<dbReference type="Proteomes" id="UP001279734">
    <property type="component" value="Unassembled WGS sequence"/>
</dbReference>
<dbReference type="AlphaFoldDB" id="A0AAD3P7E1"/>
<proteinExistence type="predicted"/>
<reference evidence="2" key="1">
    <citation type="submission" date="2023-05" db="EMBL/GenBank/DDBJ databases">
        <title>Nepenthes gracilis genome sequencing.</title>
        <authorList>
            <person name="Fukushima K."/>
        </authorList>
    </citation>
    <scope>NUCLEOTIDE SEQUENCE</scope>
    <source>
        <strain evidence="2">SING2019-196</strain>
    </source>
</reference>
<comment type="caution">
    <text evidence="2">The sequence shown here is derived from an EMBL/GenBank/DDBJ whole genome shotgun (WGS) entry which is preliminary data.</text>
</comment>
<name>A0AAD3P7E1_NEPGR</name>
<dbReference type="EMBL" id="BSYO01000001">
    <property type="protein sequence ID" value="GMG99737.1"/>
    <property type="molecule type" value="Genomic_DNA"/>
</dbReference>
<evidence type="ECO:0000256" key="1">
    <source>
        <dbReference type="SAM" id="MobiDB-lite"/>
    </source>
</evidence>
<accession>A0AAD3P7E1</accession>
<protein>
    <submittedName>
        <fullName evidence="2">Uncharacterized protein</fullName>
    </submittedName>
</protein>
<keyword evidence="3" id="KW-1185">Reference proteome</keyword>
<organism evidence="2 3">
    <name type="scientific">Nepenthes gracilis</name>
    <name type="common">Slender pitcher plant</name>
    <dbReference type="NCBI Taxonomy" id="150966"/>
    <lineage>
        <taxon>Eukaryota</taxon>
        <taxon>Viridiplantae</taxon>
        <taxon>Streptophyta</taxon>
        <taxon>Embryophyta</taxon>
        <taxon>Tracheophyta</taxon>
        <taxon>Spermatophyta</taxon>
        <taxon>Magnoliopsida</taxon>
        <taxon>eudicotyledons</taxon>
        <taxon>Gunneridae</taxon>
        <taxon>Pentapetalae</taxon>
        <taxon>Caryophyllales</taxon>
        <taxon>Nepenthaceae</taxon>
        <taxon>Nepenthes</taxon>
    </lineage>
</organism>
<evidence type="ECO:0000313" key="3">
    <source>
        <dbReference type="Proteomes" id="UP001279734"/>
    </source>
</evidence>